<dbReference type="EMBL" id="UYSU01034872">
    <property type="protein sequence ID" value="VDL95206.1"/>
    <property type="molecule type" value="Genomic_DNA"/>
</dbReference>
<feature type="compositionally biased region" description="Polar residues" evidence="2">
    <location>
        <begin position="669"/>
        <end position="678"/>
    </location>
</feature>
<feature type="compositionally biased region" description="Low complexity" evidence="2">
    <location>
        <begin position="1116"/>
        <end position="1136"/>
    </location>
</feature>
<feature type="compositionally biased region" description="Polar residues" evidence="2">
    <location>
        <begin position="585"/>
        <end position="594"/>
    </location>
</feature>
<accession>A0A183SX73</accession>
<dbReference type="Proteomes" id="UP000275846">
    <property type="component" value="Unassembled WGS sequence"/>
</dbReference>
<feature type="region of interest" description="Disordered" evidence="2">
    <location>
        <begin position="571"/>
        <end position="624"/>
    </location>
</feature>
<name>A0A183SX73_SCHSO</name>
<proteinExistence type="predicted"/>
<reference evidence="5" key="1">
    <citation type="submission" date="2016-06" db="UniProtKB">
        <authorList>
            <consortium name="WormBaseParasite"/>
        </authorList>
    </citation>
    <scope>IDENTIFICATION</scope>
</reference>
<feature type="compositionally biased region" description="Acidic residues" evidence="2">
    <location>
        <begin position="1075"/>
        <end position="1089"/>
    </location>
</feature>
<feature type="coiled-coil region" evidence="1">
    <location>
        <begin position="243"/>
        <end position="270"/>
    </location>
</feature>
<feature type="compositionally biased region" description="Low complexity" evidence="2">
    <location>
        <begin position="756"/>
        <end position="769"/>
    </location>
</feature>
<feature type="region of interest" description="Disordered" evidence="2">
    <location>
        <begin position="907"/>
        <end position="926"/>
    </location>
</feature>
<evidence type="ECO:0000313" key="3">
    <source>
        <dbReference type="EMBL" id="VDL95206.1"/>
    </source>
</evidence>
<feature type="compositionally biased region" description="Acidic residues" evidence="2">
    <location>
        <begin position="1166"/>
        <end position="1175"/>
    </location>
</feature>
<protein>
    <submittedName>
        <fullName evidence="3 5">Uncharacterized protein</fullName>
    </submittedName>
</protein>
<feature type="compositionally biased region" description="Polar residues" evidence="2">
    <location>
        <begin position="743"/>
        <end position="755"/>
    </location>
</feature>
<feature type="compositionally biased region" description="Basic and acidic residues" evidence="2">
    <location>
        <begin position="1090"/>
        <end position="1101"/>
    </location>
</feature>
<keyword evidence="4" id="KW-1185">Reference proteome</keyword>
<feature type="compositionally biased region" description="Pro residues" evidence="2">
    <location>
        <begin position="712"/>
        <end position="729"/>
    </location>
</feature>
<feature type="region of interest" description="Disordered" evidence="2">
    <location>
        <begin position="640"/>
        <end position="779"/>
    </location>
</feature>
<organism evidence="5">
    <name type="scientific">Schistocephalus solidus</name>
    <name type="common">Tapeworm</name>
    <dbReference type="NCBI Taxonomy" id="70667"/>
    <lineage>
        <taxon>Eukaryota</taxon>
        <taxon>Metazoa</taxon>
        <taxon>Spiralia</taxon>
        <taxon>Lophotrochozoa</taxon>
        <taxon>Platyhelminthes</taxon>
        <taxon>Cestoda</taxon>
        <taxon>Eucestoda</taxon>
        <taxon>Diphyllobothriidea</taxon>
        <taxon>Diphyllobothriidae</taxon>
        <taxon>Schistocephalus</taxon>
    </lineage>
</organism>
<dbReference type="OrthoDB" id="6258043at2759"/>
<feature type="compositionally biased region" description="Low complexity" evidence="2">
    <location>
        <begin position="604"/>
        <end position="620"/>
    </location>
</feature>
<feature type="compositionally biased region" description="Polar residues" evidence="2">
    <location>
        <begin position="203"/>
        <end position="212"/>
    </location>
</feature>
<feature type="region of interest" description="Disordered" evidence="2">
    <location>
        <begin position="178"/>
        <end position="220"/>
    </location>
</feature>
<feature type="compositionally biased region" description="Polar residues" evidence="2">
    <location>
        <begin position="1049"/>
        <end position="1061"/>
    </location>
</feature>
<dbReference type="WBParaSite" id="SSLN_0000916201-mRNA-1">
    <property type="protein sequence ID" value="SSLN_0000916201-mRNA-1"/>
    <property type="gene ID" value="SSLN_0000916201"/>
</dbReference>
<feature type="compositionally biased region" description="Basic and acidic residues" evidence="2">
    <location>
        <begin position="26"/>
        <end position="36"/>
    </location>
</feature>
<feature type="compositionally biased region" description="Polar residues" evidence="2">
    <location>
        <begin position="88"/>
        <end position="101"/>
    </location>
</feature>
<reference evidence="3 4" key="2">
    <citation type="submission" date="2018-11" db="EMBL/GenBank/DDBJ databases">
        <authorList>
            <consortium name="Pathogen Informatics"/>
        </authorList>
    </citation>
    <scope>NUCLEOTIDE SEQUENCE [LARGE SCALE GENOMIC DNA]</scope>
    <source>
        <strain evidence="3 4">NST_G2</strain>
    </source>
</reference>
<evidence type="ECO:0000256" key="1">
    <source>
        <dbReference type="SAM" id="Coils"/>
    </source>
</evidence>
<evidence type="ECO:0000313" key="4">
    <source>
        <dbReference type="Proteomes" id="UP000275846"/>
    </source>
</evidence>
<feature type="region of interest" description="Disordered" evidence="2">
    <location>
        <begin position="1014"/>
        <end position="1241"/>
    </location>
</feature>
<feature type="compositionally biased region" description="Polar residues" evidence="2">
    <location>
        <begin position="40"/>
        <end position="60"/>
    </location>
</feature>
<evidence type="ECO:0000256" key="2">
    <source>
        <dbReference type="SAM" id="MobiDB-lite"/>
    </source>
</evidence>
<feature type="compositionally biased region" description="Basic and acidic residues" evidence="2">
    <location>
        <begin position="178"/>
        <end position="201"/>
    </location>
</feature>
<sequence length="1295" mass="140899">MELMHRVQHRECPGKPPNIRDTGPPVREHDVDEHVKVLNTGRSPGTLLTSANRNSSVSQRTTKHPASLSRNNSAVESLGSKRRLAWSPGTQGRSPKPTQSLKEVIPSTKTATERELNAPPAEEIPMDLKSLSISPPQDVQEGLGDKTELLEIKKELSLLREIFAKELEDVRSFLQENREEIERSRRTTQELKSTKEEKENFEPENQQSNLSDGSHFPTENVENGLQASRFRQLYAPPPVNSTLLVAQKTLREVEQRRNNLETNISAFERSRKCQGFFDILDMLGKDEDAVERARIKAMVDDAISNIRSTPPVSRPITTTSAVRRAVDDAPRRARGRGVGVGVRGRFRDAAKPVPTSPVHPAKPPTLASIISLSPPQKPTLQFPLSARSKSPEPKATAIIATPASRSDEAGAPPPTRVLHVPQQQRRPAQVVPEGSKYCNVYFKAQDVDHQEEIGTGLIFNHLPGVDPPKAFQPSSTEVLSTDSILHRRMEEEVVSRLLRQLALAFSQPQTQAPTPLASTSRSPNLRDLVETALLERVAQGDLLTPLPLATTEPCRERSPDPSVCKSAMLESSLREPATEEISAKAPSSISTTPPHVSVRDRSASARPLSSPSTLTSLPRRQLSQHSRAISVQSFLQRVEEKASEHSAQNVASSMLDDNEDRTLDEQPPLSLSGTTSPLVSLGRPQPSMRSEAVSAHDPALPQSPALVSEPPRTLPPTTVPPPALTPPPKSTAEIGVEVPVSPPSTAITKSQSPAMSSVVRPSSFSSTLSEGPPSEWSLTAPHSFSDGVWLEERSEGEAAHYSLCPSTAAKLGPLPLTDSEELNSIDSKPKECGAEESNSSTTSVGKLSCGELTVDKLTKRNSAWVAPWRNPLLHLMALNAAGSNSRLPWNRFVEIQRTAAALRSHQLRQHQTAGGGDATETTPTPVASDLGWLKETLADLETGSACPRRHSDPETSDLLSAGEIRADFVEKSNRVLYSDMREPFSQAKGDTKELVSASRPPESLRQVVCEAEGPGGIALQSDSRPTEGASETTTTTSNNQVSYDEEPQENCNCATDTSSGEGTKRSLLLAVREFSDDENEEDNEVDGETNEEKQMPEDAVNRKASNNEEYSDRCAVGGSVSPTATSVTTTQWASVSHEAPPCQGSPDADQHPLLLSTARDSFPGIMEEEEEEEEASTSTPPPPPQLISTPRLLSRRQDDAEQTLLWYTSRTSSGGSEEEEEDAGQHLSEWPDPPNENSRLDAECLRFSTPPESLLDTTDLPSTQQLLDNALRQTISLNSSFGEEEAGEGVTDTTK</sequence>
<feature type="region of interest" description="Disordered" evidence="2">
    <location>
        <begin position="1"/>
        <end position="119"/>
    </location>
</feature>
<evidence type="ECO:0000313" key="5">
    <source>
        <dbReference type="WBParaSite" id="SSLN_0000916201-mRNA-1"/>
    </source>
</evidence>
<keyword evidence="1" id="KW-0175">Coiled coil</keyword>
<gene>
    <name evidence="3" type="ORF">SSLN_LOCUS8821</name>
</gene>